<keyword evidence="2" id="KW-1133">Transmembrane helix</keyword>
<dbReference type="Proteomes" id="UP000663860">
    <property type="component" value="Unassembled WGS sequence"/>
</dbReference>
<proteinExistence type="predicted"/>
<feature type="transmembrane region" description="Helical" evidence="2">
    <location>
        <begin position="12"/>
        <end position="35"/>
    </location>
</feature>
<accession>A0A813XGJ2</accession>
<dbReference type="EMBL" id="CAJNOE010000080">
    <property type="protein sequence ID" value="CAF0875772.1"/>
    <property type="molecule type" value="Genomic_DNA"/>
</dbReference>
<dbReference type="AlphaFoldDB" id="A0A813XGJ2"/>
<evidence type="ECO:0000256" key="1">
    <source>
        <dbReference type="SAM" id="MobiDB-lite"/>
    </source>
</evidence>
<protein>
    <submittedName>
        <fullName evidence="3">Uncharacterized protein</fullName>
    </submittedName>
</protein>
<feature type="region of interest" description="Disordered" evidence="1">
    <location>
        <begin position="215"/>
        <end position="236"/>
    </location>
</feature>
<evidence type="ECO:0000313" key="4">
    <source>
        <dbReference type="Proteomes" id="UP000663860"/>
    </source>
</evidence>
<comment type="caution">
    <text evidence="3">The sequence shown here is derived from an EMBL/GenBank/DDBJ whole genome shotgun (WGS) entry which is preliminary data.</text>
</comment>
<keyword evidence="2" id="KW-0472">Membrane</keyword>
<gene>
    <name evidence="3" type="ORF">IZO911_LOCUS10911</name>
</gene>
<evidence type="ECO:0000256" key="2">
    <source>
        <dbReference type="SAM" id="Phobius"/>
    </source>
</evidence>
<sequence>MLLFNPNTAIRVIVISVTVGVLVSVVAASIAIAILGTKYFLSSQLIVRADIYVALDRLVASYELDELYSRRQTLHDIIDGLNKQFSQAFPETFFKLVITAFSGKPILITDLKRKKRQYDQPSIVTVNGTVYFVANYTGNDILNALKNYSQMITLVTVDGQPSTKLATFSTLYSRCTDTYPDSRPEGVVSKLLSIDATDPTTTTYGSTLSTLTNTTATSTTSTTTASTTNTTSKPTTNTTTIPTINITTILTTNTTTTSTLNTTTIPTTNIIPTTFTTNTATIPTINTTAIPAINITISPTTNTTTSSTINTATIPTTNIIPMIPTTTFIPTSSTINTTTVPTTNIIPTTPTTNVIPTSSTINTTTIPTTNVIPTIPITTFIPTSSTINTTTISTTNIIRTIPTTNIIPTSRTTNIIPTSRTTNIIPTSSTINTATIPTINNTTISTTNIIPTIPTTNIIPTTPITNIIPTSPTTNIILTTPITNTTTTATIPSTTMRIETTAAILSTTIITETTTNTTSTCKPIFAMNMTLALERSIYSNELPQFYDRYNSRLDLFDYIHDQIEEYFSNHSITFTMIDMSDEPVLIADSMLEGTDEVGTDQYAYDSLPTEKPTTKKSIVIIHGELLSKEYITAENISNAFQDFTAPITLITPDGESSRYSSSFDNDYSSFQNMSRVEFTDGNTNFSICYNSSCGTFTFHSTPFVRNTTTSSNSASQSVFKADFHLYLDSNTTGYRSPLSYNTSNTTDIIFNQFLSYFPDTLINVVVSNITDHPSSSNVKSRKKRDSGEALLSIAVDASVYFVLDHTKEEIINVFQDYSLLIYATTDSGEPIVAAGNVSMDYSTFTNTYLTQIPHLENTILNCIYLA</sequence>
<name>A0A813XGJ2_9BILA</name>
<organism evidence="3 4">
    <name type="scientific">Adineta steineri</name>
    <dbReference type="NCBI Taxonomy" id="433720"/>
    <lineage>
        <taxon>Eukaryota</taxon>
        <taxon>Metazoa</taxon>
        <taxon>Spiralia</taxon>
        <taxon>Gnathifera</taxon>
        <taxon>Rotifera</taxon>
        <taxon>Eurotatoria</taxon>
        <taxon>Bdelloidea</taxon>
        <taxon>Adinetida</taxon>
        <taxon>Adinetidae</taxon>
        <taxon>Adineta</taxon>
    </lineage>
</organism>
<evidence type="ECO:0000313" key="3">
    <source>
        <dbReference type="EMBL" id="CAF0875772.1"/>
    </source>
</evidence>
<keyword evidence="2" id="KW-0812">Transmembrane</keyword>
<reference evidence="3" key="1">
    <citation type="submission" date="2021-02" db="EMBL/GenBank/DDBJ databases">
        <authorList>
            <person name="Nowell W R."/>
        </authorList>
    </citation>
    <scope>NUCLEOTIDE SEQUENCE</scope>
</reference>